<proteinExistence type="predicted"/>
<evidence type="ECO:0000256" key="1">
    <source>
        <dbReference type="ARBA" id="ARBA00004733"/>
    </source>
</evidence>
<evidence type="ECO:0000256" key="8">
    <source>
        <dbReference type="ARBA" id="ARBA00049047"/>
    </source>
</evidence>
<evidence type="ECO:0000313" key="9">
    <source>
        <dbReference type="EMBL" id="RLL10252.1"/>
    </source>
</evidence>
<keyword evidence="7" id="KW-0456">Lyase</keyword>
<dbReference type="InterPro" id="IPR013785">
    <property type="entry name" value="Aldolase_TIM"/>
</dbReference>
<keyword evidence="10" id="KW-1185">Reference proteome</keyword>
<dbReference type="Pfam" id="PF00290">
    <property type="entry name" value="Trp_syntA"/>
    <property type="match status" value="1"/>
</dbReference>
<dbReference type="InterPro" id="IPR011060">
    <property type="entry name" value="RibuloseP-bd_barrel"/>
</dbReference>
<dbReference type="RefSeq" id="WP_121587040.1">
    <property type="nucleotide sequence ID" value="NZ_RCHT01000015.1"/>
</dbReference>
<dbReference type="UniPathway" id="UPA00035">
    <property type="reaction ID" value="UER00044"/>
</dbReference>
<dbReference type="Gene3D" id="3.20.20.70">
    <property type="entry name" value="Aldolase class I"/>
    <property type="match status" value="1"/>
</dbReference>
<dbReference type="EC" id="4.2.1.20" evidence="3"/>
<keyword evidence="5" id="KW-0822">Tryptophan biosynthesis</keyword>
<evidence type="ECO:0000313" key="10">
    <source>
        <dbReference type="Proteomes" id="UP000276301"/>
    </source>
</evidence>
<name>A0A498CQC2_9FIRM</name>
<evidence type="ECO:0000256" key="3">
    <source>
        <dbReference type="ARBA" id="ARBA00012043"/>
    </source>
</evidence>
<protein>
    <recommendedName>
        <fullName evidence="3">tryptophan synthase</fullName>
        <ecNumber evidence="3">4.2.1.20</ecNumber>
    </recommendedName>
</protein>
<comment type="catalytic activity">
    <reaction evidence="8">
        <text>(1S,2R)-1-C-(indol-3-yl)glycerol 3-phosphate + L-serine = D-glyceraldehyde 3-phosphate + L-tryptophan + H2O</text>
        <dbReference type="Rhea" id="RHEA:10532"/>
        <dbReference type="ChEBI" id="CHEBI:15377"/>
        <dbReference type="ChEBI" id="CHEBI:33384"/>
        <dbReference type="ChEBI" id="CHEBI:57912"/>
        <dbReference type="ChEBI" id="CHEBI:58866"/>
        <dbReference type="ChEBI" id="CHEBI:59776"/>
        <dbReference type="EC" id="4.2.1.20"/>
    </reaction>
</comment>
<reference evidence="9 10" key="1">
    <citation type="submission" date="2018-10" db="EMBL/GenBank/DDBJ databases">
        <title>Anaerotruncus faecis sp. nov., isolated from human feces.</title>
        <authorList>
            <person name="Wang Y.-J."/>
        </authorList>
    </citation>
    <scope>NUCLEOTIDE SEQUENCE [LARGE SCALE GENOMIC DNA]</scope>
    <source>
        <strain evidence="9 10">22A2-44</strain>
    </source>
</reference>
<dbReference type="SUPFAM" id="SSF51366">
    <property type="entry name" value="Ribulose-phoshate binding barrel"/>
    <property type="match status" value="1"/>
</dbReference>
<dbReference type="CDD" id="cd04724">
    <property type="entry name" value="Tryptophan_synthase_alpha"/>
    <property type="match status" value="1"/>
</dbReference>
<accession>A0A498CQC2</accession>
<comment type="caution">
    <text evidence="9">The sequence shown here is derived from an EMBL/GenBank/DDBJ whole genome shotgun (WGS) entry which is preliminary data.</text>
</comment>
<organism evidence="9 10">
    <name type="scientific">Anaerotruncus massiliensis</name>
    <name type="common">ex Liu et al. 2021</name>
    <dbReference type="NCBI Taxonomy" id="2321404"/>
    <lineage>
        <taxon>Bacteria</taxon>
        <taxon>Bacillati</taxon>
        <taxon>Bacillota</taxon>
        <taxon>Clostridia</taxon>
        <taxon>Eubacteriales</taxon>
        <taxon>Oscillospiraceae</taxon>
        <taxon>Anaerotruncus</taxon>
    </lineage>
</organism>
<keyword evidence="4" id="KW-0028">Amino-acid biosynthesis</keyword>
<comment type="pathway">
    <text evidence="1">Amino-acid biosynthesis; L-tryptophan biosynthesis; L-tryptophan from chorismate: step 5/5.</text>
</comment>
<evidence type="ECO:0000256" key="4">
    <source>
        <dbReference type="ARBA" id="ARBA00022605"/>
    </source>
</evidence>
<comment type="subunit">
    <text evidence="2">Tetramer of two alpha and two beta chains.</text>
</comment>
<sequence length="270" mass="29281">MREIVNPRNLAAVGRPGLLVGYLLAGYPDRERFLETAAECERAGLDILEVGFPAADPSSDGEVIQRAHTLADHSICRDLGYWRALRGAVECPIWVMGYRDDLLPSGVCRAMAEADLADAFVIPDMTPEERYSLAGELAPLGTDVLGFTNPEMSARELEDCFDRFSLIYQQLYAGRTGMPVLAEDFDGPLSRAHTHPHVRAFAGFGISTPQRVAELLSAGFDGAIVGTALMKKLNESPEALYAFVKELKAAARAGGIRCGISQPSTLAPRR</sequence>
<dbReference type="AlphaFoldDB" id="A0A498CQC2"/>
<dbReference type="PANTHER" id="PTHR43406">
    <property type="entry name" value="TRYPTOPHAN SYNTHASE, ALPHA CHAIN"/>
    <property type="match status" value="1"/>
</dbReference>
<dbReference type="InterPro" id="IPR002028">
    <property type="entry name" value="Trp_synthase_suA"/>
</dbReference>
<dbReference type="EMBL" id="RCHT01000015">
    <property type="protein sequence ID" value="RLL10252.1"/>
    <property type="molecule type" value="Genomic_DNA"/>
</dbReference>
<evidence type="ECO:0000256" key="7">
    <source>
        <dbReference type="ARBA" id="ARBA00023239"/>
    </source>
</evidence>
<dbReference type="PANTHER" id="PTHR43406:SF1">
    <property type="entry name" value="TRYPTOPHAN SYNTHASE ALPHA CHAIN, CHLOROPLASTIC"/>
    <property type="match status" value="1"/>
</dbReference>
<gene>
    <name evidence="9" type="ORF">D4A47_09100</name>
</gene>
<dbReference type="GO" id="GO:0004834">
    <property type="term" value="F:tryptophan synthase activity"/>
    <property type="evidence" value="ECO:0007669"/>
    <property type="project" value="UniProtKB-EC"/>
</dbReference>
<evidence type="ECO:0000256" key="6">
    <source>
        <dbReference type="ARBA" id="ARBA00023141"/>
    </source>
</evidence>
<evidence type="ECO:0000256" key="2">
    <source>
        <dbReference type="ARBA" id="ARBA00011270"/>
    </source>
</evidence>
<evidence type="ECO:0000256" key="5">
    <source>
        <dbReference type="ARBA" id="ARBA00022822"/>
    </source>
</evidence>
<keyword evidence="6" id="KW-0057">Aromatic amino acid biosynthesis</keyword>
<dbReference type="Proteomes" id="UP000276301">
    <property type="component" value="Unassembled WGS sequence"/>
</dbReference>
<dbReference type="GO" id="GO:0005829">
    <property type="term" value="C:cytosol"/>
    <property type="evidence" value="ECO:0007669"/>
    <property type="project" value="TreeGrafter"/>
</dbReference>